<name>A0A016SBP0_9BILA</name>
<accession>A0A016SBP0</accession>
<dbReference type="Proteomes" id="UP000024635">
    <property type="component" value="Unassembled WGS sequence"/>
</dbReference>
<organism evidence="2 3">
    <name type="scientific">Ancylostoma ceylanicum</name>
    <dbReference type="NCBI Taxonomy" id="53326"/>
    <lineage>
        <taxon>Eukaryota</taxon>
        <taxon>Metazoa</taxon>
        <taxon>Ecdysozoa</taxon>
        <taxon>Nematoda</taxon>
        <taxon>Chromadorea</taxon>
        <taxon>Rhabditida</taxon>
        <taxon>Rhabditina</taxon>
        <taxon>Rhabditomorpha</taxon>
        <taxon>Strongyloidea</taxon>
        <taxon>Ancylostomatidae</taxon>
        <taxon>Ancylostomatinae</taxon>
        <taxon>Ancylostoma</taxon>
    </lineage>
</organism>
<evidence type="ECO:0000256" key="1">
    <source>
        <dbReference type="SAM" id="MobiDB-lite"/>
    </source>
</evidence>
<feature type="compositionally biased region" description="Basic and acidic residues" evidence="1">
    <location>
        <begin position="32"/>
        <end position="50"/>
    </location>
</feature>
<keyword evidence="3" id="KW-1185">Reference proteome</keyword>
<feature type="region of interest" description="Disordered" evidence="1">
    <location>
        <begin position="30"/>
        <end position="83"/>
    </location>
</feature>
<evidence type="ECO:0000313" key="2">
    <source>
        <dbReference type="EMBL" id="EYB87821.1"/>
    </source>
</evidence>
<proteinExistence type="predicted"/>
<sequence length="83" mass="9330">MCSRLLNSDAVQETTTHILCRAVTLIRMQNLGHEERRNGNVKDGSTKNDENDSVGNDFGSPHQHWLQNTAKLPDAVCRATKRK</sequence>
<comment type="caution">
    <text evidence="2">The sequence shown here is derived from an EMBL/GenBank/DDBJ whole genome shotgun (WGS) entry which is preliminary data.</text>
</comment>
<protein>
    <submittedName>
        <fullName evidence="2">Uncharacterized protein</fullName>
    </submittedName>
</protein>
<gene>
    <name evidence="2" type="primary">Acey_s0256.g348</name>
    <name evidence="2" type="ORF">Y032_0256g348</name>
</gene>
<dbReference type="AlphaFoldDB" id="A0A016SBP0"/>
<dbReference type="EMBL" id="JARK01001592">
    <property type="protein sequence ID" value="EYB87821.1"/>
    <property type="molecule type" value="Genomic_DNA"/>
</dbReference>
<evidence type="ECO:0000313" key="3">
    <source>
        <dbReference type="Proteomes" id="UP000024635"/>
    </source>
</evidence>
<reference evidence="3" key="1">
    <citation type="journal article" date="2015" name="Nat. Genet.">
        <title>The genome and transcriptome of the zoonotic hookworm Ancylostoma ceylanicum identify infection-specific gene families.</title>
        <authorList>
            <person name="Schwarz E.M."/>
            <person name="Hu Y."/>
            <person name="Antoshechkin I."/>
            <person name="Miller M.M."/>
            <person name="Sternberg P.W."/>
            <person name="Aroian R.V."/>
        </authorList>
    </citation>
    <scope>NUCLEOTIDE SEQUENCE</scope>
    <source>
        <strain evidence="3">HY135</strain>
    </source>
</reference>